<dbReference type="OrthoDB" id="9795496at2"/>
<evidence type="ECO:0000256" key="7">
    <source>
        <dbReference type="SAM" id="SignalP"/>
    </source>
</evidence>
<feature type="chain" id="PRO_5021852764" evidence="7">
    <location>
        <begin position="26"/>
        <end position="165"/>
    </location>
</feature>
<dbReference type="PANTHER" id="PTHR10057">
    <property type="entry name" value="PERIPHERAL-TYPE BENZODIAZEPINE RECEPTOR"/>
    <property type="match status" value="1"/>
</dbReference>
<evidence type="ECO:0000256" key="1">
    <source>
        <dbReference type="ARBA" id="ARBA00004141"/>
    </source>
</evidence>
<dbReference type="InterPro" id="IPR038330">
    <property type="entry name" value="TspO/MBR-related_sf"/>
</dbReference>
<dbReference type="FunFam" id="1.20.1260.100:FF:000001">
    <property type="entry name" value="translocator protein 2"/>
    <property type="match status" value="1"/>
</dbReference>
<sequence length="165" mass="17718">MPRKKNHSLSSFLGATAAVVTTAVAGSVATDPKTAWYKSLDKPRWQPPPAVFPVAWTALYTSIALVSGKVLADTKAEGDDERHRDYKAALVLNLILNAGWSFAFFKAKKLGLASIVAGALAASSADLSKRAGQQDPKLGLALKPYSAWTSFATALSTDIWRRNRD</sequence>
<evidence type="ECO:0000256" key="6">
    <source>
        <dbReference type="SAM" id="Phobius"/>
    </source>
</evidence>
<keyword evidence="7" id="KW-0732">Signal</keyword>
<comment type="subcellular location">
    <subcellularLocation>
        <location evidence="1">Membrane</location>
        <topology evidence="1">Multi-pass membrane protein</topology>
    </subcellularLocation>
</comment>
<feature type="transmembrane region" description="Helical" evidence="6">
    <location>
        <begin position="88"/>
        <end position="105"/>
    </location>
</feature>
<dbReference type="EMBL" id="VKKG01000001">
    <property type="protein sequence ID" value="TRY20044.1"/>
    <property type="molecule type" value="Genomic_DNA"/>
</dbReference>
<evidence type="ECO:0000256" key="4">
    <source>
        <dbReference type="ARBA" id="ARBA00022989"/>
    </source>
</evidence>
<dbReference type="PIRSF" id="PIRSF005859">
    <property type="entry name" value="PBR"/>
    <property type="match status" value="1"/>
</dbReference>
<dbReference type="GO" id="GO:0033013">
    <property type="term" value="P:tetrapyrrole metabolic process"/>
    <property type="evidence" value="ECO:0007669"/>
    <property type="project" value="UniProtKB-ARBA"/>
</dbReference>
<keyword evidence="3 6" id="KW-0812">Transmembrane</keyword>
<comment type="similarity">
    <text evidence="2">Belongs to the TspO/BZRP family.</text>
</comment>
<accession>A0A553K5R5</accession>
<evidence type="ECO:0000256" key="5">
    <source>
        <dbReference type="ARBA" id="ARBA00023136"/>
    </source>
</evidence>
<proteinExistence type="inferred from homology"/>
<reference evidence="8 9" key="1">
    <citation type="submission" date="2019-07" db="EMBL/GenBank/DDBJ databases">
        <authorList>
            <person name="Zhou L.-Y."/>
        </authorList>
    </citation>
    <scope>NUCLEOTIDE SEQUENCE [LARGE SCALE GENOMIC DNA]</scope>
    <source>
        <strain evidence="8 9">YIM 101269</strain>
    </source>
</reference>
<evidence type="ECO:0000313" key="8">
    <source>
        <dbReference type="EMBL" id="TRY20044.1"/>
    </source>
</evidence>
<feature type="signal peptide" evidence="7">
    <location>
        <begin position="1"/>
        <end position="25"/>
    </location>
</feature>
<keyword evidence="4 6" id="KW-1133">Transmembrane helix</keyword>
<dbReference type="RefSeq" id="WP_143937128.1">
    <property type="nucleotide sequence ID" value="NZ_VKKG01000001.1"/>
</dbReference>
<dbReference type="PANTHER" id="PTHR10057:SF0">
    <property type="entry name" value="TRANSLOCATOR PROTEIN"/>
    <property type="match status" value="1"/>
</dbReference>
<dbReference type="Proteomes" id="UP000317638">
    <property type="component" value="Unassembled WGS sequence"/>
</dbReference>
<dbReference type="Gene3D" id="1.20.1260.100">
    <property type="entry name" value="TspO/MBR protein"/>
    <property type="match status" value="1"/>
</dbReference>
<protein>
    <submittedName>
        <fullName evidence="8">Tryptophan-rich sensory protein</fullName>
    </submittedName>
</protein>
<dbReference type="GO" id="GO:0016020">
    <property type="term" value="C:membrane"/>
    <property type="evidence" value="ECO:0007669"/>
    <property type="project" value="UniProtKB-SubCell"/>
</dbReference>
<evidence type="ECO:0000313" key="9">
    <source>
        <dbReference type="Proteomes" id="UP000317638"/>
    </source>
</evidence>
<name>A0A553K5R5_9ACTN</name>
<gene>
    <name evidence="8" type="ORF">FOJ82_04020</name>
</gene>
<evidence type="ECO:0000256" key="3">
    <source>
        <dbReference type="ARBA" id="ARBA00022692"/>
    </source>
</evidence>
<comment type="caution">
    <text evidence="8">The sequence shown here is derived from an EMBL/GenBank/DDBJ whole genome shotgun (WGS) entry which is preliminary data.</text>
</comment>
<dbReference type="AlphaFoldDB" id="A0A553K5R5"/>
<keyword evidence="9" id="KW-1185">Reference proteome</keyword>
<dbReference type="InterPro" id="IPR004307">
    <property type="entry name" value="TspO_MBR"/>
</dbReference>
<dbReference type="Pfam" id="PF03073">
    <property type="entry name" value="TspO_MBR"/>
    <property type="match status" value="1"/>
</dbReference>
<feature type="transmembrane region" description="Helical" evidence="6">
    <location>
        <begin position="49"/>
        <end position="67"/>
    </location>
</feature>
<evidence type="ECO:0000256" key="2">
    <source>
        <dbReference type="ARBA" id="ARBA00007524"/>
    </source>
</evidence>
<keyword evidence="5 6" id="KW-0472">Membrane</keyword>
<dbReference type="CDD" id="cd15904">
    <property type="entry name" value="TSPO_MBR"/>
    <property type="match status" value="1"/>
</dbReference>
<organism evidence="8 9">
    <name type="scientific">Tessaracoccus rhinocerotis</name>
    <dbReference type="NCBI Taxonomy" id="1689449"/>
    <lineage>
        <taxon>Bacteria</taxon>
        <taxon>Bacillati</taxon>
        <taxon>Actinomycetota</taxon>
        <taxon>Actinomycetes</taxon>
        <taxon>Propionibacteriales</taxon>
        <taxon>Propionibacteriaceae</taxon>
        <taxon>Tessaracoccus</taxon>
    </lineage>
</organism>